<dbReference type="EMBL" id="MU806593">
    <property type="protein sequence ID" value="KAJ3834029.1"/>
    <property type="molecule type" value="Genomic_DNA"/>
</dbReference>
<reference evidence="2" key="1">
    <citation type="submission" date="2022-08" db="EMBL/GenBank/DDBJ databases">
        <authorList>
            <consortium name="DOE Joint Genome Institute"/>
            <person name="Min B."/>
            <person name="Riley R."/>
            <person name="Sierra-Patev S."/>
            <person name="Naranjo-Ortiz M."/>
            <person name="Looney B."/>
            <person name="Konkel Z."/>
            <person name="Slot J.C."/>
            <person name="Sakamoto Y."/>
            <person name="Steenwyk J.L."/>
            <person name="Rokas A."/>
            <person name="Carro J."/>
            <person name="Camarero S."/>
            <person name="Ferreira P."/>
            <person name="Molpeceres G."/>
            <person name="Ruiz-Duenas F.J."/>
            <person name="Serrano A."/>
            <person name="Henrissat B."/>
            <person name="Drula E."/>
            <person name="Hughes K.W."/>
            <person name="Mata J.L."/>
            <person name="Ishikawa N.K."/>
            <person name="Vargas-Isla R."/>
            <person name="Ushijima S."/>
            <person name="Smith C.A."/>
            <person name="Ahrendt S."/>
            <person name="Andreopoulos W."/>
            <person name="He G."/>
            <person name="Labutti K."/>
            <person name="Lipzen A."/>
            <person name="Ng V."/>
            <person name="Sandor L."/>
            <person name="Barry K."/>
            <person name="Martinez A.T."/>
            <person name="Xiao Y."/>
            <person name="Gibbons J.G."/>
            <person name="Terashima K."/>
            <person name="Hibbett D.S."/>
            <person name="Grigoriev I.V."/>
        </authorList>
    </citation>
    <scope>NUCLEOTIDE SEQUENCE</scope>
    <source>
        <strain evidence="2">TFB9207</strain>
    </source>
</reference>
<name>A0AA38U804_9AGAR</name>
<sequence length="142" mass="15236">MTRLTRLTLRAILMLGVLFSGVLAAPALTLASKELPTDSVEAHHQCSDPQIGASATAADHALRARGNCFSQSPDAVDSVELDPLTATLNEMDKILTNLGYPRAVEDRGPTNFGSHGKKLLLGLQVPALRQARRASRNCYELS</sequence>
<feature type="signal peptide" evidence="1">
    <location>
        <begin position="1"/>
        <end position="24"/>
    </location>
</feature>
<organism evidence="2 3">
    <name type="scientific">Lentinula raphanica</name>
    <dbReference type="NCBI Taxonomy" id="153919"/>
    <lineage>
        <taxon>Eukaryota</taxon>
        <taxon>Fungi</taxon>
        <taxon>Dikarya</taxon>
        <taxon>Basidiomycota</taxon>
        <taxon>Agaricomycotina</taxon>
        <taxon>Agaricomycetes</taxon>
        <taxon>Agaricomycetidae</taxon>
        <taxon>Agaricales</taxon>
        <taxon>Marasmiineae</taxon>
        <taxon>Omphalotaceae</taxon>
        <taxon>Lentinula</taxon>
    </lineage>
</organism>
<proteinExistence type="predicted"/>
<keyword evidence="1" id="KW-0732">Signal</keyword>
<evidence type="ECO:0008006" key="4">
    <source>
        <dbReference type="Google" id="ProtNLM"/>
    </source>
</evidence>
<keyword evidence="3" id="KW-1185">Reference proteome</keyword>
<dbReference type="AlphaFoldDB" id="A0AA38U804"/>
<evidence type="ECO:0000313" key="2">
    <source>
        <dbReference type="EMBL" id="KAJ3834029.1"/>
    </source>
</evidence>
<accession>A0AA38U804</accession>
<evidence type="ECO:0000313" key="3">
    <source>
        <dbReference type="Proteomes" id="UP001163846"/>
    </source>
</evidence>
<protein>
    <recommendedName>
        <fullName evidence="4">Secreted protein</fullName>
    </recommendedName>
</protein>
<feature type="chain" id="PRO_5041245947" description="Secreted protein" evidence="1">
    <location>
        <begin position="25"/>
        <end position="142"/>
    </location>
</feature>
<dbReference type="Proteomes" id="UP001163846">
    <property type="component" value="Unassembled WGS sequence"/>
</dbReference>
<comment type="caution">
    <text evidence="2">The sequence shown here is derived from an EMBL/GenBank/DDBJ whole genome shotgun (WGS) entry which is preliminary data.</text>
</comment>
<evidence type="ECO:0000256" key="1">
    <source>
        <dbReference type="SAM" id="SignalP"/>
    </source>
</evidence>
<gene>
    <name evidence="2" type="ORF">F5878DRAFT_631507</name>
</gene>